<protein>
    <submittedName>
        <fullName evidence="10">ABC transporter permease</fullName>
    </submittedName>
</protein>
<dbReference type="PANTHER" id="PTHR43386:SF25">
    <property type="entry name" value="PEPTIDE ABC TRANSPORTER PERMEASE PROTEIN"/>
    <property type="match status" value="1"/>
</dbReference>
<feature type="transmembrane region" description="Helical" evidence="7">
    <location>
        <begin position="12"/>
        <end position="34"/>
    </location>
</feature>
<feature type="transmembrane region" description="Helical" evidence="7">
    <location>
        <begin position="190"/>
        <end position="217"/>
    </location>
</feature>
<reference evidence="10 11" key="1">
    <citation type="submission" date="2023-12" db="EMBL/GenBank/DDBJ databases">
        <title>Streptomyces sp. V4-01.</title>
        <authorList>
            <person name="Somphong A."/>
            <person name="Phongsopitanun W."/>
        </authorList>
    </citation>
    <scope>NUCLEOTIDE SEQUENCE [LARGE SCALE GENOMIC DNA]</scope>
    <source>
        <strain evidence="10 11">V4-01</strain>
    </source>
</reference>
<dbReference type="RefSeq" id="WP_330796678.1">
    <property type="nucleotide sequence ID" value="NZ_JAZEWV010000013.1"/>
</dbReference>
<dbReference type="SUPFAM" id="SSF161098">
    <property type="entry name" value="MetI-like"/>
    <property type="match status" value="1"/>
</dbReference>
<feature type="transmembrane region" description="Helical" evidence="7">
    <location>
        <begin position="77"/>
        <end position="101"/>
    </location>
</feature>
<keyword evidence="11" id="KW-1185">Reference proteome</keyword>
<dbReference type="PROSITE" id="PS50928">
    <property type="entry name" value="ABC_TM1"/>
    <property type="match status" value="1"/>
</dbReference>
<dbReference type="InterPro" id="IPR035906">
    <property type="entry name" value="MetI-like_sf"/>
</dbReference>
<dbReference type="Pfam" id="PF00528">
    <property type="entry name" value="BPD_transp_1"/>
    <property type="match status" value="1"/>
</dbReference>
<feature type="region of interest" description="Disordered" evidence="8">
    <location>
        <begin position="296"/>
        <end position="328"/>
    </location>
</feature>
<evidence type="ECO:0000313" key="10">
    <source>
        <dbReference type="EMBL" id="MEE4543878.1"/>
    </source>
</evidence>
<feature type="transmembrane region" description="Helical" evidence="7">
    <location>
        <begin position="138"/>
        <end position="155"/>
    </location>
</feature>
<dbReference type="EMBL" id="JAZEWV010000013">
    <property type="protein sequence ID" value="MEE4543878.1"/>
    <property type="molecule type" value="Genomic_DNA"/>
</dbReference>
<keyword evidence="6 7" id="KW-0472">Membrane</keyword>
<evidence type="ECO:0000256" key="7">
    <source>
        <dbReference type="RuleBase" id="RU363032"/>
    </source>
</evidence>
<name>A0ABU7PDJ0_9ACTN</name>
<keyword evidence="2 7" id="KW-0813">Transport</keyword>
<feature type="compositionally biased region" description="Low complexity" evidence="8">
    <location>
        <begin position="296"/>
        <end position="314"/>
    </location>
</feature>
<evidence type="ECO:0000256" key="2">
    <source>
        <dbReference type="ARBA" id="ARBA00022448"/>
    </source>
</evidence>
<organism evidence="10 11">
    <name type="scientific">Actinacidiphila polyblastidii</name>
    <dbReference type="NCBI Taxonomy" id="3110430"/>
    <lineage>
        <taxon>Bacteria</taxon>
        <taxon>Bacillati</taxon>
        <taxon>Actinomycetota</taxon>
        <taxon>Actinomycetes</taxon>
        <taxon>Kitasatosporales</taxon>
        <taxon>Streptomycetaceae</taxon>
        <taxon>Actinacidiphila</taxon>
    </lineage>
</organism>
<accession>A0ABU7PDJ0</accession>
<comment type="caution">
    <text evidence="10">The sequence shown here is derived from an EMBL/GenBank/DDBJ whole genome shotgun (WGS) entry which is preliminary data.</text>
</comment>
<dbReference type="CDD" id="cd06261">
    <property type="entry name" value="TM_PBP2"/>
    <property type="match status" value="1"/>
</dbReference>
<dbReference type="InterPro" id="IPR050366">
    <property type="entry name" value="BP-dependent_transpt_permease"/>
</dbReference>
<evidence type="ECO:0000256" key="4">
    <source>
        <dbReference type="ARBA" id="ARBA00022692"/>
    </source>
</evidence>
<comment type="subcellular location">
    <subcellularLocation>
        <location evidence="1 7">Cell membrane</location>
        <topology evidence="1 7">Multi-pass membrane protein</topology>
    </subcellularLocation>
</comment>
<evidence type="ECO:0000256" key="3">
    <source>
        <dbReference type="ARBA" id="ARBA00022475"/>
    </source>
</evidence>
<dbReference type="InterPro" id="IPR000515">
    <property type="entry name" value="MetI-like"/>
</dbReference>
<feature type="domain" description="ABC transmembrane type-1" evidence="9">
    <location>
        <begin position="73"/>
        <end position="262"/>
    </location>
</feature>
<gene>
    <name evidence="10" type="ORF">V2S66_18105</name>
</gene>
<proteinExistence type="inferred from homology"/>
<keyword evidence="4 7" id="KW-0812">Transmembrane</keyword>
<comment type="similarity">
    <text evidence="7">Belongs to the binding-protein-dependent transport system permease family.</text>
</comment>
<keyword evidence="3" id="KW-1003">Cell membrane</keyword>
<evidence type="ECO:0000259" key="9">
    <source>
        <dbReference type="PROSITE" id="PS50928"/>
    </source>
</evidence>
<dbReference type="Gene3D" id="1.10.3720.10">
    <property type="entry name" value="MetI-like"/>
    <property type="match status" value="1"/>
</dbReference>
<evidence type="ECO:0000256" key="5">
    <source>
        <dbReference type="ARBA" id="ARBA00022989"/>
    </source>
</evidence>
<evidence type="ECO:0000256" key="8">
    <source>
        <dbReference type="SAM" id="MobiDB-lite"/>
    </source>
</evidence>
<dbReference type="Proteomes" id="UP001344658">
    <property type="component" value="Unassembled WGS sequence"/>
</dbReference>
<feature type="transmembrane region" description="Helical" evidence="7">
    <location>
        <begin position="113"/>
        <end position="132"/>
    </location>
</feature>
<evidence type="ECO:0000256" key="1">
    <source>
        <dbReference type="ARBA" id="ARBA00004651"/>
    </source>
</evidence>
<keyword evidence="5 7" id="KW-1133">Transmembrane helix</keyword>
<evidence type="ECO:0000256" key="6">
    <source>
        <dbReference type="ARBA" id="ARBA00023136"/>
    </source>
</evidence>
<evidence type="ECO:0000313" key="11">
    <source>
        <dbReference type="Proteomes" id="UP001344658"/>
    </source>
</evidence>
<sequence length="328" mass="33336">MRTFRLTWRLPIARAALTVLAAVAVLALFGHQLAPQDPLAQDSAHILRGPGGAHLLGTDYLGRDVLSRLLAGTGLTVAGALEAVGAAMALGIVPGLASLWLGRFFEWSALRAVDALMTMPFTLFAIAAVGVLGNGLHQAMLALGVLLSPLFFRVTRAAALGLRQAPYVEAAELMGASRSRVLRTHIWSKVLPTVAVTTAQALATSLLTVASLTFLGLGVQPPAPTWGGMLATDLGYLGQQPWAPVLPGALIMLTVGALHLLADAVRDSGGASAGFAGAPEGGTAAAAAATGTTVRPAAAADAGAADPATAEPTAVQDREGRTNARISA</sequence>
<feature type="transmembrane region" description="Helical" evidence="7">
    <location>
        <begin position="242"/>
        <end position="262"/>
    </location>
</feature>
<dbReference type="PANTHER" id="PTHR43386">
    <property type="entry name" value="OLIGOPEPTIDE TRANSPORT SYSTEM PERMEASE PROTEIN APPC"/>
    <property type="match status" value="1"/>
</dbReference>